<name>A0A6M3LXR4_9ZZZZ</name>
<proteinExistence type="predicted"/>
<dbReference type="EMBL" id="MT143578">
    <property type="protein sequence ID" value="QJA98414.1"/>
    <property type="molecule type" value="Genomic_DNA"/>
</dbReference>
<gene>
    <name evidence="1" type="ORF">MM171A01842_0010</name>
    <name evidence="2" type="ORF">MM171B00686_0018</name>
</gene>
<evidence type="ECO:0000313" key="1">
    <source>
        <dbReference type="EMBL" id="QJA98414.1"/>
    </source>
</evidence>
<reference evidence="1" key="1">
    <citation type="submission" date="2020-03" db="EMBL/GenBank/DDBJ databases">
        <title>The deep terrestrial virosphere.</title>
        <authorList>
            <person name="Holmfeldt K."/>
            <person name="Nilsson E."/>
            <person name="Simone D."/>
            <person name="Lopez-Fernandez M."/>
            <person name="Wu X."/>
            <person name="de Brujin I."/>
            <person name="Lundin D."/>
            <person name="Andersson A."/>
            <person name="Bertilsson S."/>
            <person name="Dopson M."/>
        </authorList>
    </citation>
    <scope>NUCLEOTIDE SEQUENCE</scope>
    <source>
        <strain evidence="1">MM171A01842</strain>
        <strain evidence="2">MM171B00686</strain>
    </source>
</reference>
<dbReference type="EMBL" id="MT143848">
    <property type="protein sequence ID" value="QJB03493.1"/>
    <property type="molecule type" value="Genomic_DNA"/>
</dbReference>
<accession>A0A6M3LXR4</accession>
<protein>
    <submittedName>
        <fullName evidence="1">Uncharacterized protein</fullName>
    </submittedName>
</protein>
<dbReference type="AlphaFoldDB" id="A0A6M3LXR4"/>
<organism evidence="1">
    <name type="scientific">viral metagenome</name>
    <dbReference type="NCBI Taxonomy" id="1070528"/>
    <lineage>
        <taxon>unclassified sequences</taxon>
        <taxon>metagenomes</taxon>
        <taxon>organismal metagenomes</taxon>
    </lineage>
</organism>
<evidence type="ECO:0000313" key="2">
    <source>
        <dbReference type="EMBL" id="QJB03493.1"/>
    </source>
</evidence>
<sequence length="127" mass="14490">MTKITKIIVTRAEGLIEECITTVHTTIEEADMRLMQISLTAPKNGGYDKTDVCIMFDNGDTWKSRHDIKFGNIDEDIANHWRSNFNYILTLDPSKQMCRDIMKDNPKAKIEARAGLNKINAATTKER</sequence>